<accession>A0A0D6EWP2</accession>
<feature type="domain" description="PABS" evidence="5">
    <location>
        <begin position="1"/>
        <end position="233"/>
    </location>
</feature>
<dbReference type="GO" id="GO:0006596">
    <property type="term" value="P:polyamine biosynthetic process"/>
    <property type="evidence" value="ECO:0007669"/>
    <property type="project" value="UniProtKB-UniRule"/>
</dbReference>
<feature type="active site" description="Proton acceptor" evidence="4">
    <location>
        <position position="144"/>
    </location>
</feature>
<evidence type="ECO:0000256" key="2">
    <source>
        <dbReference type="ARBA" id="ARBA00022679"/>
    </source>
</evidence>
<evidence type="ECO:0000256" key="4">
    <source>
        <dbReference type="PROSITE-ProRule" id="PRU00354"/>
    </source>
</evidence>
<dbReference type="InterPro" id="IPR030374">
    <property type="entry name" value="PABS"/>
</dbReference>
<dbReference type="Pfam" id="PF01564">
    <property type="entry name" value="Spermine_synth"/>
    <property type="match status" value="1"/>
</dbReference>
<evidence type="ECO:0000256" key="3">
    <source>
        <dbReference type="ARBA" id="ARBA00023115"/>
    </source>
</evidence>
<name>A0A0D6EWP2_9PROT</name>
<dbReference type="OrthoDB" id="117774at2"/>
<comment type="similarity">
    <text evidence="1">Belongs to the spermidine/spermine synthase family.</text>
</comment>
<dbReference type="KEGG" id="mbat:BN1208_0960"/>
<dbReference type="GO" id="GO:0016740">
    <property type="term" value="F:transferase activity"/>
    <property type="evidence" value="ECO:0007669"/>
    <property type="project" value="UniProtKB-UniRule"/>
</dbReference>
<dbReference type="PROSITE" id="PS51006">
    <property type="entry name" value="PABS_2"/>
    <property type="match status" value="1"/>
</dbReference>
<evidence type="ECO:0000313" key="6">
    <source>
        <dbReference type="EMBL" id="CEZ19844.1"/>
    </source>
</evidence>
<protein>
    <submittedName>
        <fullName evidence="6">Spermidine synthase</fullName>
    </submittedName>
</protein>
<gene>
    <name evidence="6" type="ORF">BN1208_0960</name>
</gene>
<evidence type="ECO:0000313" key="7">
    <source>
        <dbReference type="Proteomes" id="UP000064007"/>
    </source>
</evidence>
<organism evidence="6 7">
    <name type="scientific">Candidatus Methylopumilus planktonicus</name>
    <dbReference type="NCBI Taxonomy" id="1581557"/>
    <lineage>
        <taxon>Bacteria</taxon>
        <taxon>Pseudomonadati</taxon>
        <taxon>Pseudomonadota</taxon>
        <taxon>Betaproteobacteria</taxon>
        <taxon>Nitrosomonadales</taxon>
        <taxon>Methylophilaceae</taxon>
        <taxon>Candidatus Methylopumilus</taxon>
    </lineage>
</organism>
<keyword evidence="7" id="KW-1185">Reference proteome</keyword>
<dbReference type="RefSeq" id="WP_046488379.1">
    <property type="nucleotide sequence ID" value="NZ_LN827929.1"/>
</dbReference>
<evidence type="ECO:0000256" key="1">
    <source>
        <dbReference type="ARBA" id="ARBA00007867"/>
    </source>
</evidence>
<dbReference type="InterPro" id="IPR029063">
    <property type="entry name" value="SAM-dependent_MTases_sf"/>
</dbReference>
<dbReference type="PANTHER" id="PTHR43317:SF1">
    <property type="entry name" value="THERMOSPERMINE SYNTHASE ACAULIS5"/>
    <property type="match status" value="1"/>
</dbReference>
<dbReference type="EMBL" id="LN827929">
    <property type="protein sequence ID" value="CEZ19844.1"/>
    <property type="molecule type" value="Genomic_DNA"/>
</dbReference>
<evidence type="ECO:0000259" key="5">
    <source>
        <dbReference type="PROSITE" id="PS51006"/>
    </source>
</evidence>
<dbReference type="Proteomes" id="UP000064007">
    <property type="component" value="Chromosome 1"/>
</dbReference>
<keyword evidence="3 4" id="KW-0620">Polyamine biosynthesis</keyword>
<dbReference type="STRING" id="1581557.BN1208_0960"/>
<dbReference type="AlphaFoldDB" id="A0A0D6EWP2"/>
<dbReference type="NCBIfam" id="NF037959">
    <property type="entry name" value="MFS_SpdSyn"/>
    <property type="match status" value="1"/>
</dbReference>
<keyword evidence="2 4" id="KW-0808">Transferase</keyword>
<dbReference type="HOGENOM" id="CLU_060070_1_0_4"/>
<dbReference type="Gene3D" id="3.40.50.150">
    <property type="entry name" value="Vaccinia Virus protein VP39"/>
    <property type="match status" value="1"/>
</dbReference>
<reference evidence="7" key="1">
    <citation type="submission" date="2014-12" db="EMBL/GenBank/DDBJ databases">
        <authorList>
            <person name="Salcher M.M."/>
        </authorList>
    </citation>
    <scope>NUCLEOTIDE SEQUENCE [LARGE SCALE GENOMIC DNA]</scope>
    <source>
        <strain evidence="7">MMS-10A-171</strain>
    </source>
</reference>
<sequence>MRDLFKKIFREEVMDDDISIDVSESEGIRSLHFASHAIQSSMRLKKPFHLELTYTRAMMMFLLFHARPRKILLIGLGGASIPKFIHRFLPDMKSIVVEIHRKVIGVAHLMFHLPPNDKSLKVIHGDGIPFMKEHPESADILMIDAFDPDGIPRNFRSLSFFDVCRATLRRHGIFVMNIWASDPHYDLYIDRMRGVFEGLILVIPTGKPGNQIVLGFHDIPKELDVKTLRAKAKLLEKTYGLEFLSFFNQLVLHNHQASSMITFDQ</sequence>
<dbReference type="SUPFAM" id="SSF53335">
    <property type="entry name" value="S-adenosyl-L-methionine-dependent methyltransferases"/>
    <property type="match status" value="1"/>
</dbReference>
<proteinExistence type="inferred from homology"/>
<dbReference type="PANTHER" id="PTHR43317">
    <property type="entry name" value="THERMOSPERMINE SYNTHASE ACAULIS5"/>
    <property type="match status" value="1"/>
</dbReference>